<dbReference type="Proteomes" id="UP000199496">
    <property type="component" value="Unassembled WGS sequence"/>
</dbReference>
<evidence type="ECO:0000256" key="5">
    <source>
        <dbReference type="ARBA" id="ARBA00023136"/>
    </source>
</evidence>
<evidence type="ECO:0000256" key="3">
    <source>
        <dbReference type="ARBA" id="ARBA00022692"/>
    </source>
</evidence>
<dbReference type="EMBL" id="FOFO01000001">
    <property type="protein sequence ID" value="SEP56496.1"/>
    <property type="molecule type" value="Genomic_DNA"/>
</dbReference>
<reference evidence="8 9" key="1">
    <citation type="submission" date="2016-10" db="EMBL/GenBank/DDBJ databases">
        <authorList>
            <person name="de Groot N.N."/>
        </authorList>
    </citation>
    <scope>NUCLEOTIDE SEQUENCE [LARGE SCALE GENOMIC DNA]</scope>
    <source>
        <strain evidence="8 9">B7-7</strain>
    </source>
</reference>
<protein>
    <submittedName>
        <fullName evidence="8">RDD family protein</fullName>
    </submittedName>
</protein>
<dbReference type="OrthoDB" id="9793824at2"/>
<dbReference type="PANTHER" id="PTHR36115:SF10">
    <property type="entry name" value="RDD DOMAIN-CONTAINING PROTEIN"/>
    <property type="match status" value="1"/>
</dbReference>
<gene>
    <name evidence="8" type="ORF">SAMN05421693_10120</name>
</gene>
<feature type="transmembrane region" description="Helical" evidence="6">
    <location>
        <begin position="126"/>
        <end position="145"/>
    </location>
</feature>
<evidence type="ECO:0000256" key="1">
    <source>
        <dbReference type="ARBA" id="ARBA00004651"/>
    </source>
</evidence>
<feature type="transmembrane region" description="Helical" evidence="6">
    <location>
        <begin position="21"/>
        <end position="46"/>
    </location>
</feature>
<feature type="transmembrane region" description="Helical" evidence="6">
    <location>
        <begin position="52"/>
        <end position="72"/>
    </location>
</feature>
<keyword evidence="2" id="KW-1003">Cell membrane</keyword>
<keyword evidence="5 6" id="KW-0472">Membrane</keyword>
<dbReference type="Pfam" id="PF06271">
    <property type="entry name" value="RDD"/>
    <property type="match status" value="1"/>
</dbReference>
<dbReference type="GO" id="GO:0005886">
    <property type="term" value="C:plasma membrane"/>
    <property type="evidence" value="ECO:0007669"/>
    <property type="project" value="UniProtKB-SubCell"/>
</dbReference>
<feature type="domain" description="RDD" evidence="7">
    <location>
        <begin position="14"/>
        <end position="158"/>
    </location>
</feature>
<keyword evidence="4 6" id="KW-1133">Transmembrane helix</keyword>
<evidence type="ECO:0000313" key="9">
    <source>
        <dbReference type="Proteomes" id="UP000199496"/>
    </source>
</evidence>
<evidence type="ECO:0000256" key="6">
    <source>
        <dbReference type="SAM" id="Phobius"/>
    </source>
</evidence>
<dbReference type="PANTHER" id="PTHR36115">
    <property type="entry name" value="PROLINE-RICH ANTIGEN HOMOLOG-RELATED"/>
    <property type="match status" value="1"/>
</dbReference>
<dbReference type="STRING" id="867345.SAMN05421693_10120"/>
<dbReference type="AlphaFoldDB" id="A0A1H8YWK7"/>
<dbReference type="RefSeq" id="WP_090202248.1">
    <property type="nucleotide sequence ID" value="NZ_FOFO01000001.1"/>
</dbReference>
<comment type="subcellular location">
    <subcellularLocation>
        <location evidence="1">Cell membrane</location>
        <topology evidence="1">Multi-pass membrane protein</topology>
    </subcellularLocation>
</comment>
<keyword evidence="9" id="KW-1185">Reference proteome</keyword>
<name>A0A1H8YWK7_9GAMM</name>
<keyword evidence="3 6" id="KW-0812">Transmembrane</keyword>
<evidence type="ECO:0000256" key="4">
    <source>
        <dbReference type="ARBA" id="ARBA00022989"/>
    </source>
</evidence>
<sequence length="173" mass="19606">MTDPQSSAPLEPIGILRRLACVVYESMLLLAVLMLTALGATLLTGVTESHPLFPLFTLLILCVAFLYFGWFWTRGGISLAMQTWRIQLVGRRGQAITWMHAMRRFLVALLQWVVLLAGLQAWRTDLWPVAVVVLVLVVAGLIWTWRHPQKLMLHDLLSDTRLVRLPDHKKTGV</sequence>
<organism evidence="8 9">
    <name type="scientific">Ectothiorhodospira magna</name>
    <dbReference type="NCBI Taxonomy" id="867345"/>
    <lineage>
        <taxon>Bacteria</taxon>
        <taxon>Pseudomonadati</taxon>
        <taxon>Pseudomonadota</taxon>
        <taxon>Gammaproteobacteria</taxon>
        <taxon>Chromatiales</taxon>
        <taxon>Ectothiorhodospiraceae</taxon>
        <taxon>Ectothiorhodospira</taxon>
    </lineage>
</organism>
<dbReference type="InterPro" id="IPR051791">
    <property type="entry name" value="Pra-immunoreactive"/>
</dbReference>
<evidence type="ECO:0000259" key="7">
    <source>
        <dbReference type="Pfam" id="PF06271"/>
    </source>
</evidence>
<evidence type="ECO:0000313" key="8">
    <source>
        <dbReference type="EMBL" id="SEP56496.1"/>
    </source>
</evidence>
<accession>A0A1H8YWK7</accession>
<proteinExistence type="predicted"/>
<dbReference type="InterPro" id="IPR010432">
    <property type="entry name" value="RDD"/>
</dbReference>
<feature type="transmembrane region" description="Helical" evidence="6">
    <location>
        <begin position="101"/>
        <end position="120"/>
    </location>
</feature>
<evidence type="ECO:0000256" key="2">
    <source>
        <dbReference type="ARBA" id="ARBA00022475"/>
    </source>
</evidence>